<evidence type="ECO:0000259" key="4">
    <source>
        <dbReference type="PROSITE" id="PS01124"/>
    </source>
</evidence>
<dbReference type="SMART" id="SM00342">
    <property type="entry name" value="HTH_ARAC"/>
    <property type="match status" value="1"/>
</dbReference>
<dbReference type="RefSeq" id="WP_369328606.1">
    <property type="nucleotide sequence ID" value="NZ_JAULBC010000002.1"/>
</dbReference>
<evidence type="ECO:0000313" key="6">
    <source>
        <dbReference type="Proteomes" id="UP001560573"/>
    </source>
</evidence>
<evidence type="ECO:0000256" key="1">
    <source>
        <dbReference type="ARBA" id="ARBA00023015"/>
    </source>
</evidence>
<proteinExistence type="predicted"/>
<dbReference type="InterPro" id="IPR018062">
    <property type="entry name" value="HTH_AraC-typ_CS"/>
</dbReference>
<dbReference type="SUPFAM" id="SSF46689">
    <property type="entry name" value="Homeodomain-like"/>
    <property type="match status" value="1"/>
</dbReference>
<dbReference type="Pfam" id="PF12833">
    <property type="entry name" value="HTH_18"/>
    <property type="match status" value="1"/>
</dbReference>
<keyword evidence="6" id="KW-1185">Reference proteome</keyword>
<dbReference type="Gene3D" id="1.10.10.60">
    <property type="entry name" value="Homeodomain-like"/>
    <property type="match status" value="2"/>
</dbReference>
<dbReference type="InterPro" id="IPR009057">
    <property type="entry name" value="Homeodomain-like_sf"/>
</dbReference>
<dbReference type="PROSITE" id="PS00041">
    <property type="entry name" value="HTH_ARAC_FAMILY_1"/>
    <property type="match status" value="1"/>
</dbReference>
<gene>
    <name evidence="5" type="ORF">QTN47_06835</name>
</gene>
<dbReference type="InterPro" id="IPR018060">
    <property type="entry name" value="HTH_AraC"/>
</dbReference>
<protein>
    <submittedName>
        <fullName evidence="5">Helix-turn-helix transcriptional regulator</fullName>
    </submittedName>
</protein>
<accession>A0ABV3ZBF9</accession>
<dbReference type="PANTHER" id="PTHR47893">
    <property type="entry name" value="REGULATORY PROTEIN PCHR"/>
    <property type="match status" value="1"/>
</dbReference>
<comment type="caution">
    <text evidence="5">The sequence shown here is derived from an EMBL/GenBank/DDBJ whole genome shotgun (WGS) entry which is preliminary data.</text>
</comment>
<dbReference type="InterPro" id="IPR020449">
    <property type="entry name" value="Tscrpt_reg_AraC-type_HTH"/>
</dbReference>
<dbReference type="EMBL" id="JAULBC010000002">
    <property type="protein sequence ID" value="MEX6687202.1"/>
    <property type="molecule type" value="Genomic_DNA"/>
</dbReference>
<keyword evidence="1" id="KW-0805">Transcription regulation</keyword>
<dbReference type="PROSITE" id="PS01124">
    <property type="entry name" value="HTH_ARAC_FAMILY_2"/>
    <property type="match status" value="1"/>
</dbReference>
<evidence type="ECO:0000313" key="5">
    <source>
        <dbReference type="EMBL" id="MEX6687202.1"/>
    </source>
</evidence>
<dbReference type="PANTHER" id="PTHR47893:SF1">
    <property type="entry name" value="REGULATORY PROTEIN PCHR"/>
    <property type="match status" value="1"/>
</dbReference>
<keyword evidence="2" id="KW-0238">DNA-binding</keyword>
<reference evidence="5 6" key="1">
    <citation type="submission" date="2023-07" db="EMBL/GenBank/DDBJ databases">
        <authorList>
            <person name="Lian W.-H."/>
        </authorList>
    </citation>
    <scope>NUCLEOTIDE SEQUENCE [LARGE SCALE GENOMIC DNA]</scope>
    <source>
        <strain evidence="5 6">SYSU DXS3180</strain>
    </source>
</reference>
<feature type="domain" description="HTH araC/xylS-type" evidence="4">
    <location>
        <begin position="235"/>
        <end position="333"/>
    </location>
</feature>
<evidence type="ECO:0000256" key="2">
    <source>
        <dbReference type="ARBA" id="ARBA00023125"/>
    </source>
</evidence>
<keyword evidence="3" id="KW-0804">Transcription</keyword>
<dbReference type="InterPro" id="IPR053142">
    <property type="entry name" value="PchR_regulatory_protein"/>
</dbReference>
<dbReference type="PRINTS" id="PR00032">
    <property type="entry name" value="HTHARAC"/>
</dbReference>
<dbReference type="Proteomes" id="UP001560573">
    <property type="component" value="Unassembled WGS sequence"/>
</dbReference>
<sequence length="339" mass="38123">MLEFEYSLTTSPKILENAAEAIGAAFGEKIHTKNNALVFPPSVATGKGEFYSLDLGLGLSLMDCRFTKEVKFIRKPLLINDFHIVHFNLSSMPVWVTTQNGDSVDVGTDWKNAVYYGTSGLGAELYPAPEGNLRMVNIIFSRAWLIKHYDIEKTPLHPGLAREFLMDQPVQFFMDLDLRLLLIAEEILVSTPPTYMQRLFYEGCAKRLVALVADRLARPVCNDEKLKFSEVSTVMAIKERVSRALDKPLPPLEELSAECAMSKTKFASLFKAIYHKNYSDYFLQTKMQKAAELLLKGSPVSEVGHAVGYNNLSHFAKAFKDYFNTTPKLYQKGAKIIKG</sequence>
<organism evidence="5 6">
    <name type="scientific">Danxiaibacter flavus</name>
    <dbReference type="NCBI Taxonomy" id="3049108"/>
    <lineage>
        <taxon>Bacteria</taxon>
        <taxon>Pseudomonadati</taxon>
        <taxon>Bacteroidota</taxon>
        <taxon>Chitinophagia</taxon>
        <taxon>Chitinophagales</taxon>
        <taxon>Chitinophagaceae</taxon>
        <taxon>Danxiaibacter</taxon>
    </lineage>
</organism>
<evidence type="ECO:0000256" key="3">
    <source>
        <dbReference type="ARBA" id="ARBA00023163"/>
    </source>
</evidence>
<name>A0ABV3ZBF9_9BACT</name>